<comment type="caution">
    <text evidence="2">The sequence shown here is derived from an EMBL/GenBank/DDBJ whole genome shotgun (WGS) entry which is preliminary data.</text>
</comment>
<protein>
    <recommendedName>
        <fullName evidence="1">YopX protein domain-containing protein</fullName>
    </recommendedName>
</protein>
<dbReference type="Proteomes" id="UP000179266">
    <property type="component" value="Unassembled WGS sequence"/>
</dbReference>
<dbReference type="Gene3D" id="2.30.30.290">
    <property type="entry name" value="YopX-like domains"/>
    <property type="match status" value="1"/>
</dbReference>
<evidence type="ECO:0000313" key="2">
    <source>
        <dbReference type="EMBL" id="OGL46997.1"/>
    </source>
</evidence>
<dbReference type="EMBL" id="MGDD01000103">
    <property type="protein sequence ID" value="OGL46997.1"/>
    <property type="molecule type" value="Genomic_DNA"/>
</dbReference>
<organism evidence="2 3">
    <name type="scientific">Candidatus Schekmanbacteria bacterium RBG_13_48_7</name>
    <dbReference type="NCBI Taxonomy" id="1817878"/>
    <lineage>
        <taxon>Bacteria</taxon>
        <taxon>Candidatus Schekmaniibacteriota</taxon>
    </lineage>
</organism>
<dbReference type="InterPro" id="IPR019096">
    <property type="entry name" value="YopX_protein"/>
</dbReference>
<dbReference type="AlphaFoldDB" id="A0A1F7S1M6"/>
<dbReference type="SUPFAM" id="SSF159006">
    <property type="entry name" value="YopX-like"/>
    <property type="match status" value="1"/>
</dbReference>
<accession>A0A1F7S1M6</accession>
<feature type="domain" description="YopX protein" evidence="1">
    <location>
        <begin position="46"/>
        <end position="126"/>
    </location>
</feature>
<proteinExistence type="predicted"/>
<dbReference type="Pfam" id="PF09643">
    <property type="entry name" value="YopX"/>
    <property type="match status" value="1"/>
</dbReference>
<evidence type="ECO:0000313" key="3">
    <source>
        <dbReference type="Proteomes" id="UP000179266"/>
    </source>
</evidence>
<gene>
    <name evidence="2" type="ORF">A2161_13760</name>
</gene>
<name>A0A1F7S1M6_9BACT</name>
<sequence>MHLEFRQRNKNNGQFWIWGTSLDPEEKGGWVGPKLADNYVDPDESEQFSGLHDSDNKNIFAGDICAIEGGAENPMTGYVDFFDGCFCFCFKNLGELKTPELKYYIDMEFCKIKIVSNIHENPELLKDI</sequence>
<reference evidence="2 3" key="1">
    <citation type="journal article" date="2016" name="Nat. Commun.">
        <title>Thousands of microbial genomes shed light on interconnected biogeochemical processes in an aquifer system.</title>
        <authorList>
            <person name="Anantharaman K."/>
            <person name="Brown C.T."/>
            <person name="Hug L.A."/>
            <person name="Sharon I."/>
            <person name="Castelle C.J."/>
            <person name="Probst A.J."/>
            <person name="Thomas B.C."/>
            <person name="Singh A."/>
            <person name="Wilkins M.J."/>
            <person name="Karaoz U."/>
            <person name="Brodie E.L."/>
            <person name="Williams K.H."/>
            <person name="Hubbard S.S."/>
            <person name="Banfield J.F."/>
        </authorList>
    </citation>
    <scope>NUCLEOTIDE SEQUENCE [LARGE SCALE GENOMIC DNA]</scope>
</reference>
<evidence type="ECO:0000259" key="1">
    <source>
        <dbReference type="Pfam" id="PF09643"/>
    </source>
</evidence>
<dbReference type="InterPro" id="IPR023385">
    <property type="entry name" value="YopX-like_C"/>
</dbReference>